<accession>A0ABT2G1W1</accession>
<evidence type="ECO:0000313" key="1">
    <source>
        <dbReference type="EMBL" id="MCS5480139.1"/>
    </source>
</evidence>
<proteinExistence type="predicted"/>
<keyword evidence="2" id="KW-1185">Reference proteome</keyword>
<name>A0ABT2G1W1_9CORY</name>
<sequence length="315" mass="35385">MENWPQTFGLIELRKKTQADHDFWHNKEACRLLTPEVVIPDEIYDSLEEWKRRVAMAAAVGLTVDTAIIAGRAAARLWDINVLSDDPTVELLHTDGKQAGARSTWPPGVHHRRNHLSSDDVVTIHGLRVTSIPRTLRDIAAWHGVLDGLVSIDNTRKKWEGTTQEYLSGKLLSGAQFAGKARVREAIALSISNSASPLESKARYLILKSDLTGIETLEPQGEIIVSPVEEYYVDFLINDWIAVEMDGYFKLDGTSFGKTDEMLRKERAREVAIQNTGRRFIRAGWEHLRPGWDGRIPLLTLIDDALRTHPVPVLG</sequence>
<evidence type="ECO:0008006" key="3">
    <source>
        <dbReference type="Google" id="ProtNLM"/>
    </source>
</evidence>
<gene>
    <name evidence="1" type="ORF">NYP18_10785</name>
</gene>
<dbReference type="Proteomes" id="UP001205965">
    <property type="component" value="Unassembled WGS sequence"/>
</dbReference>
<comment type="caution">
    <text evidence="1">The sequence shown here is derived from an EMBL/GenBank/DDBJ whole genome shotgun (WGS) entry which is preliminary data.</text>
</comment>
<evidence type="ECO:0000313" key="2">
    <source>
        <dbReference type="Proteomes" id="UP001205965"/>
    </source>
</evidence>
<protein>
    <recommendedName>
        <fullName evidence="3">DUF559 domain-containing protein</fullName>
    </recommendedName>
</protein>
<dbReference type="EMBL" id="JANWTC010000008">
    <property type="protein sequence ID" value="MCS5480139.1"/>
    <property type="molecule type" value="Genomic_DNA"/>
</dbReference>
<dbReference type="RefSeq" id="WP_259428202.1">
    <property type="nucleotide sequence ID" value="NZ_JANWTC010000008.1"/>
</dbReference>
<reference evidence="1 2" key="1">
    <citation type="submission" date="2022-08" db="EMBL/GenBank/DDBJ databases">
        <title>YIM 101645 draft genome.</title>
        <authorList>
            <person name="Chen X."/>
        </authorList>
    </citation>
    <scope>NUCLEOTIDE SEQUENCE [LARGE SCALE GENOMIC DNA]</scope>
    <source>
        <strain evidence="1 2">YIM 101645</strain>
    </source>
</reference>
<organism evidence="1 2">
    <name type="scientific">Corynebacterium lemuris</name>
    <dbReference type="NCBI Taxonomy" id="1859292"/>
    <lineage>
        <taxon>Bacteria</taxon>
        <taxon>Bacillati</taxon>
        <taxon>Actinomycetota</taxon>
        <taxon>Actinomycetes</taxon>
        <taxon>Mycobacteriales</taxon>
        <taxon>Corynebacteriaceae</taxon>
        <taxon>Corynebacterium</taxon>
    </lineage>
</organism>